<protein>
    <submittedName>
        <fullName evidence="1">Uncharacterized protein</fullName>
    </submittedName>
</protein>
<dbReference type="EMBL" id="GGEC01072654">
    <property type="protein sequence ID" value="MBX53138.1"/>
    <property type="molecule type" value="Transcribed_RNA"/>
</dbReference>
<proteinExistence type="predicted"/>
<evidence type="ECO:0000313" key="1">
    <source>
        <dbReference type="EMBL" id="MBX53138.1"/>
    </source>
</evidence>
<accession>A0A2P2PEG2</accession>
<sequence>MQMTKFRLAIVADRTNKHNANANAMQIRHFFIWISISQCYNNISVIEHIQDLQGNV</sequence>
<organism evidence="1">
    <name type="scientific">Rhizophora mucronata</name>
    <name type="common">Asiatic mangrove</name>
    <dbReference type="NCBI Taxonomy" id="61149"/>
    <lineage>
        <taxon>Eukaryota</taxon>
        <taxon>Viridiplantae</taxon>
        <taxon>Streptophyta</taxon>
        <taxon>Embryophyta</taxon>
        <taxon>Tracheophyta</taxon>
        <taxon>Spermatophyta</taxon>
        <taxon>Magnoliopsida</taxon>
        <taxon>eudicotyledons</taxon>
        <taxon>Gunneridae</taxon>
        <taxon>Pentapetalae</taxon>
        <taxon>rosids</taxon>
        <taxon>fabids</taxon>
        <taxon>Malpighiales</taxon>
        <taxon>Rhizophoraceae</taxon>
        <taxon>Rhizophora</taxon>
    </lineage>
</organism>
<name>A0A2P2PEG2_RHIMU</name>
<dbReference type="AlphaFoldDB" id="A0A2P2PEG2"/>
<reference evidence="1" key="1">
    <citation type="submission" date="2018-02" db="EMBL/GenBank/DDBJ databases">
        <title>Rhizophora mucronata_Transcriptome.</title>
        <authorList>
            <person name="Meera S.P."/>
            <person name="Sreeshan A."/>
            <person name="Augustine A."/>
        </authorList>
    </citation>
    <scope>NUCLEOTIDE SEQUENCE</scope>
    <source>
        <tissue evidence="1">Leaf</tissue>
    </source>
</reference>